<accession>A0A4Y8RHL9</accession>
<proteinExistence type="predicted"/>
<dbReference type="Proteomes" id="UP000298179">
    <property type="component" value="Unassembled WGS sequence"/>
</dbReference>
<dbReference type="EMBL" id="SOZD01000004">
    <property type="protein sequence ID" value="TFF21981.1"/>
    <property type="molecule type" value="Genomic_DNA"/>
</dbReference>
<gene>
    <name evidence="1" type="ORF">E3C22_15130</name>
</gene>
<keyword evidence="2" id="KW-1185">Reference proteome</keyword>
<evidence type="ECO:0000313" key="1">
    <source>
        <dbReference type="EMBL" id="TFF21981.1"/>
    </source>
</evidence>
<sequence>MSEETTPHWPRFMSDKELRAFFGLSERALRRYRALKEFPQKDIVANKTDSVAVARFFDWVAGIAEHPPRANSRYVPAAEKDRR</sequence>
<protein>
    <submittedName>
        <fullName evidence="1">Uncharacterized protein</fullName>
    </submittedName>
</protein>
<comment type="caution">
    <text evidence="1">The sequence shown here is derived from an EMBL/GenBank/DDBJ whole genome shotgun (WGS) entry which is preliminary data.</text>
</comment>
<organism evidence="1 2">
    <name type="scientific">Jiella endophytica</name>
    <dbReference type="NCBI Taxonomy" id="2558362"/>
    <lineage>
        <taxon>Bacteria</taxon>
        <taxon>Pseudomonadati</taxon>
        <taxon>Pseudomonadota</taxon>
        <taxon>Alphaproteobacteria</taxon>
        <taxon>Hyphomicrobiales</taxon>
        <taxon>Aurantimonadaceae</taxon>
        <taxon>Jiella</taxon>
    </lineage>
</organism>
<name>A0A4Y8RHL9_9HYPH</name>
<evidence type="ECO:0000313" key="2">
    <source>
        <dbReference type="Proteomes" id="UP000298179"/>
    </source>
</evidence>
<dbReference type="OrthoDB" id="8454621at2"/>
<dbReference type="AlphaFoldDB" id="A0A4Y8RHL9"/>
<reference evidence="1 2" key="1">
    <citation type="submission" date="2019-03" db="EMBL/GenBank/DDBJ databases">
        <title>Jiella endophytica sp. nov., a novel endophytic bacterium isolated from root of Ficus microcarpa Linn. f.</title>
        <authorList>
            <person name="Tuo L."/>
        </authorList>
    </citation>
    <scope>NUCLEOTIDE SEQUENCE [LARGE SCALE GENOMIC DNA]</scope>
    <source>
        <strain evidence="1 2">CBS5Q-3</strain>
    </source>
</reference>
<dbReference type="RefSeq" id="WP_134762865.1">
    <property type="nucleotide sequence ID" value="NZ_SOZD01000004.1"/>
</dbReference>